<evidence type="ECO:0000313" key="6">
    <source>
        <dbReference type="Proteomes" id="UP001148312"/>
    </source>
</evidence>
<dbReference type="InterPro" id="IPR004352">
    <property type="entry name" value="GH114_TIM-barrel"/>
</dbReference>
<dbReference type="GeneID" id="81625279"/>
<organism evidence="5 6">
    <name type="scientific">Penicillium diatomitis</name>
    <dbReference type="NCBI Taxonomy" id="2819901"/>
    <lineage>
        <taxon>Eukaryota</taxon>
        <taxon>Fungi</taxon>
        <taxon>Dikarya</taxon>
        <taxon>Ascomycota</taxon>
        <taxon>Pezizomycotina</taxon>
        <taxon>Eurotiomycetes</taxon>
        <taxon>Eurotiomycetidae</taxon>
        <taxon>Eurotiales</taxon>
        <taxon>Aspergillaceae</taxon>
        <taxon>Penicillium</taxon>
    </lineage>
</organism>
<dbReference type="InterPro" id="IPR013785">
    <property type="entry name" value="Aldolase_TIM"/>
</dbReference>
<feature type="compositionally biased region" description="Acidic residues" evidence="3">
    <location>
        <begin position="275"/>
        <end position="284"/>
    </location>
</feature>
<dbReference type="Gene3D" id="3.20.20.70">
    <property type="entry name" value="Aldolase class I"/>
    <property type="match status" value="1"/>
</dbReference>
<feature type="compositionally biased region" description="Polar residues" evidence="3">
    <location>
        <begin position="322"/>
        <end position="340"/>
    </location>
</feature>
<feature type="compositionally biased region" description="Low complexity" evidence="3">
    <location>
        <begin position="285"/>
        <end position="317"/>
    </location>
</feature>
<evidence type="ECO:0000256" key="2">
    <source>
        <dbReference type="ARBA" id="ARBA00012755"/>
    </source>
</evidence>
<dbReference type="EC" id="3.2.1.22" evidence="2"/>
<evidence type="ECO:0000256" key="3">
    <source>
        <dbReference type="SAM" id="MobiDB-lite"/>
    </source>
</evidence>
<keyword evidence="6" id="KW-1185">Reference proteome</keyword>
<comment type="catalytic activity">
    <reaction evidence="1">
        <text>Hydrolysis of terminal, non-reducing alpha-D-galactose residues in alpha-D-galactosides, including galactose oligosaccharides, galactomannans and galactolipids.</text>
        <dbReference type="EC" id="3.2.1.22"/>
    </reaction>
</comment>
<feature type="domain" description="Glycoside-hydrolase family GH114 TIM-barrel" evidence="4">
    <location>
        <begin position="68"/>
        <end position="267"/>
    </location>
</feature>
<protein>
    <recommendedName>
        <fullName evidence="2">alpha-galactosidase</fullName>
        <ecNumber evidence="2">3.2.1.22</ecNumber>
    </recommendedName>
</protein>
<name>A0A9W9X854_9EURO</name>
<reference evidence="5" key="2">
    <citation type="journal article" date="2023" name="IMA Fungus">
        <title>Comparative genomic study of the Penicillium genus elucidates a diverse pangenome and 15 lateral gene transfer events.</title>
        <authorList>
            <person name="Petersen C."/>
            <person name="Sorensen T."/>
            <person name="Nielsen M.R."/>
            <person name="Sondergaard T.E."/>
            <person name="Sorensen J.L."/>
            <person name="Fitzpatrick D.A."/>
            <person name="Frisvad J.C."/>
            <person name="Nielsen K.L."/>
        </authorList>
    </citation>
    <scope>NUCLEOTIDE SEQUENCE</scope>
    <source>
        <strain evidence="5">IBT 30728</strain>
    </source>
</reference>
<sequence length="429" mass="46104">MSFSINSTRGQTQIRTKALAFCAVSVTLVLFCLGSWSSAPSHAVYSRVFKRATQASEPAIWQPEAGIKWQIQLANAVEDIALGADVYDIDMFDNDAGKIADIHKTGAKVICYFSAGTYEDWRPDANKFSQSDFGSELPDWPGERWLNLRSTGIRSIMQTRLDLAKQKGCDGVDPDNIDAYGNENGLGLTEADSILYLNWLSSEAHSRGMSIGLKNGGDIISSVIEKMQWSVNEQCAQYDECDTYAVFTQVGKPVFHIEYVDEMDGGKADSSGDNDSNDSGDSGDESASGTSSSSSASTTNGISVSSASTSGASSAVSDETKSTGMKSTNDAASGNEQNSGADDDSDDDDDESDDGDDDDNDSDDQTTTHDKNTPGSGRKSRDCNIRRAPKLKARGVTVSQKTLACKAKSADRFSTVIKNMNLDAWVQYC</sequence>
<dbReference type="PANTHER" id="PTHR35273:SF2">
    <property type="entry name" value="ALPHA-GALACTOSIDASE"/>
    <property type="match status" value="1"/>
</dbReference>
<dbReference type="PANTHER" id="PTHR35273">
    <property type="entry name" value="ALPHA-1,4 POLYGALACTOSAMINIDASE, PUTATIVE (AFU_ORTHOLOGUE AFUA_3G07890)-RELATED"/>
    <property type="match status" value="1"/>
</dbReference>
<feature type="region of interest" description="Disordered" evidence="3">
    <location>
        <begin position="265"/>
        <end position="388"/>
    </location>
</feature>
<dbReference type="EMBL" id="JAPWDQ010000005">
    <property type="protein sequence ID" value="KAJ5485440.1"/>
    <property type="molecule type" value="Genomic_DNA"/>
</dbReference>
<reference evidence="5" key="1">
    <citation type="submission" date="2022-12" db="EMBL/GenBank/DDBJ databases">
        <authorList>
            <person name="Petersen C."/>
        </authorList>
    </citation>
    <scope>NUCLEOTIDE SEQUENCE</scope>
    <source>
        <strain evidence="5">IBT 30728</strain>
    </source>
</reference>
<evidence type="ECO:0000256" key="1">
    <source>
        <dbReference type="ARBA" id="ARBA00001255"/>
    </source>
</evidence>
<dbReference type="Proteomes" id="UP001148312">
    <property type="component" value="Unassembled WGS sequence"/>
</dbReference>
<feature type="compositionally biased region" description="Acidic residues" evidence="3">
    <location>
        <begin position="341"/>
        <end position="364"/>
    </location>
</feature>
<proteinExistence type="predicted"/>
<comment type="caution">
    <text evidence="5">The sequence shown here is derived from an EMBL/GenBank/DDBJ whole genome shotgun (WGS) entry which is preliminary data.</text>
</comment>
<dbReference type="InterPro" id="IPR017853">
    <property type="entry name" value="GH"/>
</dbReference>
<evidence type="ECO:0000259" key="4">
    <source>
        <dbReference type="Pfam" id="PF03537"/>
    </source>
</evidence>
<dbReference type="Pfam" id="PF03537">
    <property type="entry name" value="Glyco_hydro_114"/>
    <property type="match status" value="1"/>
</dbReference>
<dbReference type="GO" id="GO:0004557">
    <property type="term" value="F:alpha-galactosidase activity"/>
    <property type="evidence" value="ECO:0007669"/>
    <property type="project" value="UniProtKB-EC"/>
</dbReference>
<evidence type="ECO:0000313" key="5">
    <source>
        <dbReference type="EMBL" id="KAJ5485440.1"/>
    </source>
</evidence>
<dbReference type="RefSeq" id="XP_056790224.1">
    <property type="nucleotide sequence ID" value="XM_056935030.1"/>
</dbReference>
<dbReference type="AlphaFoldDB" id="A0A9W9X854"/>
<dbReference type="SUPFAM" id="SSF51445">
    <property type="entry name" value="(Trans)glycosidases"/>
    <property type="match status" value="1"/>
</dbReference>
<accession>A0A9W9X854</accession>
<gene>
    <name evidence="5" type="ORF">N7539_005428</name>
</gene>